<evidence type="ECO:0000256" key="1">
    <source>
        <dbReference type="SAM" id="MobiDB-lite"/>
    </source>
</evidence>
<dbReference type="Proteomes" id="UP000027265">
    <property type="component" value="Unassembled WGS sequence"/>
</dbReference>
<reference evidence="4" key="1">
    <citation type="journal article" date="2014" name="Proc. Natl. Acad. Sci. U.S.A.">
        <title>Extensive sampling of basidiomycete genomes demonstrates inadequacy of the white-rot/brown-rot paradigm for wood decay fungi.</title>
        <authorList>
            <person name="Riley R."/>
            <person name="Salamov A.A."/>
            <person name="Brown D.W."/>
            <person name="Nagy L.G."/>
            <person name="Floudas D."/>
            <person name="Held B.W."/>
            <person name="Levasseur A."/>
            <person name="Lombard V."/>
            <person name="Morin E."/>
            <person name="Otillar R."/>
            <person name="Lindquist E.A."/>
            <person name="Sun H."/>
            <person name="LaButti K.M."/>
            <person name="Schmutz J."/>
            <person name="Jabbour D."/>
            <person name="Luo H."/>
            <person name="Baker S.E."/>
            <person name="Pisabarro A.G."/>
            <person name="Walton J.D."/>
            <person name="Blanchette R.A."/>
            <person name="Henrissat B."/>
            <person name="Martin F."/>
            <person name="Cullen D."/>
            <person name="Hibbett D.S."/>
            <person name="Grigoriev I.V."/>
        </authorList>
    </citation>
    <scope>NUCLEOTIDE SEQUENCE [LARGE SCALE GENOMIC DNA]</scope>
    <source>
        <strain evidence="4">MUCL 33604</strain>
    </source>
</reference>
<keyword evidence="4" id="KW-1185">Reference proteome</keyword>
<dbReference type="HOGENOM" id="CLU_2333889_0_0_1"/>
<name>A0A067Q849_9AGAM</name>
<accession>A0A067Q849</accession>
<dbReference type="InParanoid" id="A0A067Q849"/>
<feature type="chain" id="PRO_5001643826" evidence="2">
    <location>
        <begin position="22"/>
        <end position="98"/>
    </location>
</feature>
<protein>
    <submittedName>
        <fullName evidence="3">Uncharacterized protein</fullName>
    </submittedName>
</protein>
<keyword evidence="2" id="KW-0732">Signal</keyword>
<feature type="compositionally biased region" description="Basic and acidic residues" evidence="1">
    <location>
        <begin position="66"/>
        <end position="80"/>
    </location>
</feature>
<proteinExistence type="predicted"/>
<sequence length="98" mass="11001">MHLRLFAILLTVMLVALLGAASPIPAGRELKQAKIKRAPTPVEVAPRHQPSDHWKREAEPAPVEVAPRHKPSDHWKREPEPAPAEVAPRHKPSDRWKA</sequence>
<dbReference type="AlphaFoldDB" id="A0A067Q849"/>
<evidence type="ECO:0000313" key="3">
    <source>
        <dbReference type="EMBL" id="KDQ59672.1"/>
    </source>
</evidence>
<evidence type="ECO:0000256" key="2">
    <source>
        <dbReference type="SAM" id="SignalP"/>
    </source>
</evidence>
<evidence type="ECO:0000313" key="4">
    <source>
        <dbReference type="Proteomes" id="UP000027265"/>
    </source>
</evidence>
<dbReference type="EMBL" id="KL197715">
    <property type="protein sequence ID" value="KDQ59672.1"/>
    <property type="molecule type" value="Genomic_DNA"/>
</dbReference>
<feature type="region of interest" description="Disordered" evidence="1">
    <location>
        <begin position="35"/>
        <end position="98"/>
    </location>
</feature>
<organism evidence="3 4">
    <name type="scientific">Jaapia argillacea MUCL 33604</name>
    <dbReference type="NCBI Taxonomy" id="933084"/>
    <lineage>
        <taxon>Eukaryota</taxon>
        <taxon>Fungi</taxon>
        <taxon>Dikarya</taxon>
        <taxon>Basidiomycota</taxon>
        <taxon>Agaricomycotina</taxon>
        <taxon>Agaricomycetes</taxon>
        <taxon>Agaricomycetidae</taxon>
        <taxon>Jaapiales</taxon>
        <taxon>Jaapiaceae</taxon>
        <taxon>Jaapia</taxon>
    </lineage>
</organism>
<gene>
    <name evidence="3" type="ORF">JAAARDRAFT_33244</name>
</gene>
<feature type="compositionally biased region" description="Basic and acidic residues" evidence="1">
    <location>
        <begin position="45"/>
        <end position="59"/>
    </location>
</feature>
<feature type="compositionally biased region" description="Basic and acidic residues" evidence="1">
    <location>
        <begin position="87"/>
        <end position="98"/>
    </location>
</feature>
<feature type="signal peptide" evidence="2">
    <location>
        <begin position="1"/>
        <end position="21"/>
    </location>
</feature>